<gene>
    <name evidence="4" type="ordered locus">Dvul_2300</name>
</gene>
<proteinExistence type="inferred from homology"/>
<dbReference type="EMBL" id="CP000527">
    <property type="protein sequence ID" value="ABM29316.1"/>
    <property type="molecule type" value="Genomic_DNA"/>
</dbReference>
<dbReference type="HOGENOM" id="CLU_063749_1_1_7"/>
<dbReference type="RefSeq" id="WP_011792774.1">
    <property type="nucleotide sequence ID" value="NC_008751.1"/>
</dbReference>
<accession>A0A0H3AA66</accession>
<dbReference type="Gene3D" id="3.60.21.10">
    <property type="match status" value="1"/>
</dbReference>
<dbReference type="Pfam" id="PF12850">
    <property type="entry name" value="Metallophos_2"/>
    <property type="match status" value="1"/>
</dbReference>
<evidence type="ECO:0000259" key="3">
    <source>
        <dbReference type="Pfam" id="PF12850"/>
    </source>
</evidence>
<comment type="cofactor">
    <cofactor evidence="2">
        <name>a divalent metal cation</name>
        <dbReference type="ChEBI" id="CHEBI:60240"/>
    </cofactor>
</comment>
<dbReference type="EC" id="3.1.4.-" evidence="2"/>
<dbReference type="GO" id="GO:0046872">
    <property type="term" value="F:metal ion binding"/>
    <property type="evidence" value="ECO:0007669"/>
    <property type="project" value="UniProtKB-KW"/>
</dbReference>
<evidence type="ECO:0000256" key="1">
    <source>
        <dbReference type="ARBA" id="ARBA00008950"/>
    </source>
</evidence>
<reference evidence="5" key="1">
    <citation type="journal article" date="2009" name="Environ. Microbiol.">
        <title>Contribution of mobile genetic elements to Desulfovibrio vulgaris genome plasticity.</title>
        <authorList>
            <person name="Walker C.B."/>
            <person name="Stolyar S."/>
            <person name="Chivian D."/>
            <person name="Pinel N."/>
            <person name="Gabster J.A."/>
            <person name="Dehal P.S."/>
            <person name="He Z."/>
            <person name="Yang Z.K."/>
            <person name="Yen H.C."/>
            <person name="Zhou J."/>
            <person name="Wall J.D."/>
            <person name="Hazen T.C."/>
            <person name="Arkin A.P."/>
            <person name="Stahl D.A."/>
        </authorList>
    </citation>
    <scope>NUCLEOTIDE SEQUENCE [LARGE SCALE GENOMIC DNA]</scope>
    <source>
        <strain evidence="5">DP4</strain>
    </source>
</reference>
<dbReference type="InterPro" id="IPR024654">
    <property type="entry name" value="Calcineurin-like_PHP_lpxH"/>
</dbReference>
<name>A0A0H3AA66_NITV4</name>
<organism evidence="4 5">
    <name type="scientific">Nitratidesulfovibrio vulgaris (strain DP4)</name>
    <name type="common">Desulfovibrio vulgaris</name>
    <dbReference type="NCBI Taxonomy" id="391774"/>
    <lineage>
        <taxon>Bacteria</taxon>
        <taxon>Pseudomonadati</taxon>
        <taxon>Thermodesulfobacteriota</taxon>
        <taxon>Desulfovibrionia</taxon>
        <taxon>Desulfovibrionales</taxon>
        <taxon>Desulfovibrionaceae</taxon>
        <taxon>Nitratidesulfovibrio</taxon>
    </lineage>
</organism>
<dbReference type="GO" id="GO:0016787">
    <property type="term" value="F:hydrolase activity"/>
    <property type="evidence" value="ECO:0007669"/>
    <property type="project" value="UniProtKB-UniRule"/>
</dbReference>
<comment type="similarity">
    <text evidence="1 2">Belongs to the metallophosphoesterase superfamily. YfcE family.</text>
</comment>
<protein>
    <recommendedName>
        <fullName evidence="2">Phosphoesterase</fullName>
        <ecNumber evidence="2">3.1.4.-</ecNumber>
    </recommendedName>
</protein>
<feature type="domain" description="Calcineurin-like phosphoesterase" evidence="3">
    <location>
        <begin position="4"/>
        <end position="162"/>
    </location>
</feature>
<evidence type="ECO:0000313" key="4">
    <source>
        <dbReference type="EMBL" id="ABM29316.1"/>
    </source>
</evidence>
<dbReference type="InterPro" id="IPR029052">
    <property type="entry name" value="Metallo-depent_PP-like"/>
</dbReference>
<evidence type="ECO:0000313" key="5">
    <source>
        <dbReference type="Proteomes" id="UP000009173"/>
    </source>
</evidence>
<keyword evidence="2" id="KW-0479">Metal-binding</keyword>
<dbReference type="NCBIfam" id="NF006988">
    <property type="entry name" value="PRK09453.1"/>
    <property type="match status" value="1"/>
</dbReference>
<dbReference type="KEGG" id="dvl:Dvul_2300"/>
<dbReference type="SUPFAM" id="SSF56300">
    <property type="entry name" value="Metallo-dependent phosphatases"/>
    <property type="match status" value="1"/>
</dbReference>
<dbReference type="NCBIfam" id="TIGR00040">
    <property type="entry name" value="yfcE"/>
    <property type="match status" value="1"/>
</dbReference>
<dbReference type="InterPro" id="IPR000979">
    <property type="entry name" value="Phosphodiesterase_MJ0936/Vps29"/>
</dbReference>
<dbReference type="AlphaFoldDB" id="A0A0H3AA66"/>
<sequence>MSTRLLIASDIHGSLPRATFLADLARDTAPDSIILLGDLLYHGPRNPLPEGYAPRDVADTLNDWKARIIALRGNCDAEVDQMLLHFPLVESAWLFVDGLRIFASHGHHNQLPDRFPDLAEGDVFLCGHTHIPRAETVDGLHVWNPGSVTLPKQGHPAAYGLYEDGVFRVFDLDGAEVLRHAPLRDGMA</sequence>
<dbReference type="Proteomes" id="UP000009173">
    <property type="component" value="Chromosome"/>
</dbReference>
<dbReference type="PANTHER" id="PTHR11124">
    <property type="entry name" value="VACUOLAR SORTING PROTEIN VPS29"/>
    <property type="match status" value="1"/>
</dbReference>
<evidence type="ECO:0000256" key="2">
    <source>
        <dbReference type="RuleBase" id="RU362039"/>
    </source>
</evidence>